<reference evidence="1 2" key="1">
    <citation type="journal article" date="2004" name="Extremophiles">
        <title>Halobacillus locisalis sp. nov., a halophilic bacterium isolated from a marine solar saltern of the Yellow Sea in Korea.</title>
        <authorList>
            <person name="Yoon J.H."/>
            <person name="Kang K.H."/>
            <person name="Oh T.K."/>
            <person name="Park Y.H."/>
        </authorList>
    </citation>
    <scope>NUCLEOTIDE SEQUENCE [LARGE SCALE GENOMIC DNA]</scope>
    <source>
        <strain evidence="1 2">KCTC 3788</strain>
    </source>
</reference>
<dbReference type="Pfam" id="PF04134">
    <property type="entry name" value="DCC1-like"/>
    <property type="match status" value="1"/>
</dbReference>
<dbReference type="RefSeq" id="WP_181472893.1">
    <property type="nucleotide sequence ID" value="NZ_JACEFG010000003.1"/>
</dbReference>
<name>A0A838CV33_9BACI</name>
<dbReference type="GO" id="GO:0015035">
    <property type="term" value="F:protein-disulfide reductase activity"/>
    <property type="evidence" value="ECO:0007669"/>
    <property type="project" value="InterPro"/>
</dbReference>
<evidence type="ECO:0000313" key="2">
    <source>
        <dbReference type="Proteomes" id="UP000571017"/>
    </source>
</evidence>
<proteinExistence type="predicted"/>
<dbReference type="Proteomes" id="UP000571017">
    <property type="component" value="Unassembled WGS sequence"/>
</dbReference>
<gene>
    <name evidence="1" type="ORF">H0266_13110</name>
</gene>
<comment type="caution">
    <text evidence="1">The sequence shown here is derived from an EMBL/GenBank/DDBJ whole genome shotgun (WGS) entry which is preliminary data.</text>
</comment>
<organism evidence="1 2">
    <name type="scientific">Halobacillus locisalis</name>
    <dbReference type="NCBI Taxonomy" id="220753"/>
    <lineage>
        <taxon>Bacteria</taxon>
        <taxon>Bacillati</taxon>
        <taxon>Bacillota</taxon>
        <taxon>Bacilli</taxon>
        <taxon>Bacillales</taxon>
        <taxon>Bacillaceae</taxon>
        <taxon>Halobacillus</taxon>
    </lineage>
</organism>
<sequence>MSRNLIVYYDSNCPLCISVKEKWVRIDVRRKITFISFREERVRNSVSVPMRELEKEMHSREEGSSVYFRGVDTFIQMTQRVPLLNVLAPLLGISQRVGAAQKVYQYVASNRKVNGKSKCSEGKCKI</sequence>
<evidence type="ECO:0000313" key="1">
    <source>
        <dbReference type="EMBL" id="MBA2175830.1"/>
    </source>
</evidence>
<dbReference type="InterPro" id="IPR007263">
    <property type="entry name" value="DCC1-like"/>
</dbReference>
<dbReference type="EMBL" id="JACEFG010000003">
    <property type="protein sequence ID" value="MBA2175830.1"/>
    <property type="molecule type" value="Genomic_DNA"/>
</dbReference>
<keyword evidence="2" id="KW-1185">Reference proteome</keyword>
<accession>A0A838CV33</accession>
<dbReference type="AlphaFoldDB" id="A0A838CV33"/>
<protein>
    <submittedName>
        <fullName evidence="1">DUF393 domain-containing protein</fullName>
    </submittedName>
</protein>